<dbReference type="InterPro" id="IPR003691">
    <property type="entry name" value="FluC"/>
</dbReference>
<comment type="caution">
    <text evidence="15">The sequence shown here is derived from an EMBL/GenBank/DDBJ whole genome shotgun (WGS) entry which is preliminary data.</text>
</comment>
<sequence>MTIVLMVIAAGIGAVLRSLLGKTISERTKGFPIPLGMAAVNLLGSFGLGIFTGLGLDNPSAGVIIATGFFGAFTTFSTFSIEAVQLMMNNRIKESLLYIAVSAAGSLLAFWCGFVMISI</sequence>
<comment type="catalytic activity">
    <reaction evidence="12">
        <text>fluoride(in) = fluoride(out)</text>
        <dbReference type="Rhea" id="RHEA:76159"/>
        <dbReference type="ChEBI" id="CHEBI:17051"/>
    </reaction>
    <physiologicalReaction direction="left-to-right" evidence="12">
        <dbReference type="Rhea" id="RHEA:76160"/>
    </physiologicalReaction>
</comment>
<evidence type="ECO:0000256" key="9">
    <source>
        <dbReference type="ARBA" id="ARBA00023136"/>
    </source>
</evidence>
<evidence type="ECO:0000256" key="12">
    <source>
        <dbReference type="ARBA" id="ARBA00035585"/>
    </source>
</evidence>
<evidence type="ECO:0000256" key="4">
    <source>
        <dbReference type="ARBA" id="ARBA00022692"/>
    </source>
</evidence>
<feature type="transmembrane region" description="Helical" evidence="14">
    <location>
        <begin position="63"/>
        <end position="84"/>
    </location>
</feature>
<feature type="transmembrane region" description="Helical" evidence="14">
    <location>
        <begin position="31"/>
        <end position="51"/>
    </location>
</feature>
<evidence type="ECO:0000256" key="3">
    <source>
        <dbReference type="ARBA" id="ARBA00022475"/>
    </source>
</evidence>
<comment type="subcellular location">
    <subcellularLocation>
        <location evidence="1 14">Cell membrane</location>
        <topology evidence="1 14">Multi-pass membrane protein</topology>
    </subcellularLocation>
</comment>
<evidence type="ECO:0000256" key="13">
    <source>
        <dbReference type="ARBA" id="ARBA00049940"/>
    </source>
</evidence>
<keyword evidence="4 14" id="KW-0812">Transmembrane</keyword>
<evidence type="ECO:0000256" key="6">
    <source>
        <dbReference type="ARBA" id="ARBA00022989"/>
    </source>
</evidence>
<comment type="similarity">
    <text evidence="11 14">Belongs to the fluoride channel Fluc/FEX (TC 1.A.43) family.</text>
</comment>
<dbReference type="GO" id="GO:0140114">
    <property type="term" value="P:cellular detoxification of fluoride"/>
    <property type="evidence" value="ECO:0007669"/>
    <property type="project" value="UniProtKB-UniRule"/>
</dbReference>
<evidence type="ECO:0000256" key="1">
    <source>
        <dbReference type="ARBA" id="ARBA00004651"/>
    </source>
</evidence>
<reference evidence="15" key="1">
    <citation type="submission" date="2019-11" db="EMBL/GenBank/DDBJ databases">
        <title>Draft Genome Sequence of Plant Growth-Promoting Rhizosphere-Associated Bacteria.</title>
        <authorList>
            <person name="Vasilyev I.Y."/>
            <person name="Radchenko V."/>
            <person name="Ilnitskaya E.V."/>
        </authorList>
    </citation>
    <scope>NUCLEOTIDE SEQUENCE</scope>
    <source>
        <strain evidence="15">VRA_517_n</strain>
    </source>
</reference>
<evidence type="ECO:0000313" key="15">
    <source>
        <dbReference type="EMBL" id="MSE01956.1"/>
    </source>
</evidence>
<evidence type="ECO:0000256" key="2">
    <source>
        <dbReference type="ARBA" id="ARBA00022448"/>
    </source>
</evidence>
<name>A0A6A8LEY0_BACVE</name>
<keyword evidence="10 14" id="KW-0407">Ion channel</keyword>
<keyword evidence="7 14" id="KW-0915">Sodium</keyword>
<dbReference type="PANTHER" id="PTHR28259:SF16">
    <property type="entry name" value="FLUORIDE-SPECIFIC ION CHANNEL FLUC 2"/>
    <property type="match status" value="1"/>
</dbReference>
<comment type="activity regulation">
    <text evidence="14">Na(+) is not transported, but it plays an essential structural role and its presence is essential for fluoride channel function.</text>
</comment>
<evidence type="ECO:0000256" key="11">
    <source>
        <dbReference type="ARBA" id="ARBA00035120"/>
    </source>
</evidence>
<evidence type="ECO:0000256" key="10">
    <source>
        <dbReference type="ARBA" id="ARBA00023303"/>
    </source>
</evidence>
<dbReference type="GO" id="GO:0005886">
    <property type="term" value="C:plasma membrane"/>
    <property type="evidence" value="ECO:0007669"/>
    <property type="project" value="UniProtKB-SubCell"/>
</dbReference>
<comment type="function">
    <text evidence="13 14">Fluoride-specific ion channel. Important for reducing fluoride concentration in the cell, thus reducing its toxicity.</text>
</comment>
<evidence type="ECO:0000256" key="14">
    <source>
        <dbReference type="HAMAP-Rule" id="MF_00454"/>
    </source>
</evidence>
<dbReference type="PANTHER" id="PTHR28259">
    <property type="entry name" value="FLUORIDE EXPORT PROTEIN 1-RELATED"/>
    <property type="match status" value="1"/>
</dbReference>
<dbReference type="Pfam" id="PF02537">
    <property type="entry name" value="CRCB"/>
    <property type="match status" value="1"/>
</dbReference>
<keyword evidence="8 14" id="KW-0406">Ion transport</keyword>
<proteinExistence type="inferred from homology"/>
<evidence type="ECO:0000256" key="7">
    <source>
        <dbReference type="ARBA" id="ARBA00023053"/>
    </source>
</evidence>
<keyword evidence="9 14" id="KW-0472">Membrane</keyword>
<keyword evidence="2 14" id="KW-0813">Transport</keyword>
<gene>
    <name evidence="14 15" type="primary">crcB</name>
    <name evidence="14" type="synonym">fluC</name>
    <name evidence="15" type="ORF">GKC39_07755</name>
</gene>
<protein>
    <recommendedName>
        <fullName evidence="14">Fluoride-specific ion channel FluC</fullName>
    </recommendedName>
</protein>
<feature type="transmembrane region" description="Helical" evidence="14">
    <location>
        <begin position="96"/>
        <end position="117"/>
    </location>
</feature>
<keyword evidence="5 14" id="KW-0479">Metal-binding</keyword>
<dbReference type="GO" id="GO:0046872">
    <property type="term" value="F:metal ion binding"/>
    <property type="evidence" value="ECO:0007669"/>
    <property type="project" value="UniProtKB-KW"/>
</dbReference>
<feature type="binding site" evidence="14">
    <location>
        <position position="74"/>
    </location>
    <ligand>
        <name>Na(+)</name>
        <dbReference type="ChEBI" id="CHEBI:29101"/>
        <note>structural</note>
    </ligand>
</feature>
<organism evidence="15">
    <name type="scientific">Bacillus velezensis</name>
    <dbReference type="NCBI Taxonomy" id="492670"/>
    <lineage>
        <taxon>Bacteria</taxon>
        <taxon>Bacillati</taxon>
        <taxon>Bacillota</taxon>
        <taxon>Bacilli</taxon>
        <taxon>Bacillales</taxon>
        <taxon>Bacillaceae</taxon>
        <taxon>Bacillus</taxon>
        <taxon>Bacillus amyloliquefaciens group</taxon>
    </lineage>
</organism>
<dbReference type="NCBIfam" id="NF010809">
    <property type="entry name" value="PRK14213.1"/>
    <property type="match status" value="1"/>
</dbReference>
<dbReference type="GO" id="GO:0062054">
    <property type="term" value="F:fluoride channel activity"/>
    <property type="evidence" value="ECO:0007669"/>
    <property type="project" value="UniProtKB-UniRule"/>
</dbReference>
<dbReference type="RefSeq" id="WP_024085072.1">
    <property type="nucleotide sequence ID" value="NZ_BPWC01000002.1"/>
</dbReference>
<dbReference type="AlphaFoldDB" id="A0A6A8LEY0"/>
<evidence type="ECO:0000256" key="5">
    <source>
        <dbReference type="ARBA" id="ARBA00022723"/>
    </source>
</evidence>
<dbReference type="SMR" id="A0A6A8LEY0"/>
<feature type="binding site" evidence="14">
    <location>
        <position position="71"/>
    </location>
    <ligand>
        <name>Na(+)</name>
        <dbReference type="ChEBI" id="CHEBI:29101"/>
        <note>structural</note>
    </ligand>
</feature>
<dbReference type="HAMAP" id="MF_00454">
    <property type="entry name" value="FluC"/>
    <property type="match status" value="1"/>
</dbReference>
<evidence type="ECO:0000256" key="8">
    <source>
        <dbReference type="ARBA" id="ARBA00023065"/>
    </source>
</evidence>
<keyword evidence="6 14" id="KW-1133">Transmembrane helix</keyword>
<keyword evidence="3 14" id="KW-1003">Cell membrane</keyword>
<dbReference type="NCBIfam" id="TIGR00494">
    <property type="entry name" value="crcB"/>
    <property type="match status" value="1"/>
</dbReference>
<accession>A0A6A8LEY0</accession>
<dbReference type="EMBL" id="WKKV01000003">
    <property type="protein sequence ID" value="MSE01956.1"/>
    <property type="molecule type" value="Genomic_DNA"/>
</dbReference>